<dbReference type="OrthoDB" id="47969at2"/>
<proteinExistence type="predicted"/>
<dbReference type="EMBL" id="CP010978">
    <property type="protein sequence ID" value="AJQ26913.1"/>
    <property type="molecule type" value="Genomic_DNA"/>
</dbReference>
<dbReference type="Pfam" id="PF03864">
    <property type="entry name" value="Phage_cap_E"/>
    <property type="match status" value="1"/>
</dbReference>
<dbReference type="KEGG" id="pft:JBW_01563"/>
<evidence type="ECO:0000313" key="1">
    <source>
        <dbReference type="EMBL" id="AJQ26913.1"/>
    </source>
</evidence>
<sequence length="351" mass="38495">MILSDIVNAEQIGSYWDTLQETGGNTDPFLGAALFPARKQLGLQLSWIKGASGLPVSLAPAAFDAKAPIRDRIGVSKIETEMPFFREAMSIKERDRQDINIMLSAANSALLEPIVRKIYDDAAELIRGAIVVPERMIMQLLSTGKISIASAVNALTYDYDYKLKAAQKKAITVAESKWSAVDTATPVTDIIGWQDNMEELTGVRPIRAICTRKTWGYLLSNKQIRLDIQTNGTTVVTDSILRNYLFDKVGISVSVYSKKFRIDNDTSKSYFPDNVFTLIPSGNLGNTYFGTTPEESDLMTGNNAAAVRIVNTGIAITTYQEVHPVNTNTVVSEIVLPSFEQGDKVLIATVA</sequence>
<dbReference type="Proteomes" id="UP000005361">
    <property type="component" value="Chromosome"/>
</dbReference>
<reference evidence="2" key="2">
    <citation type="submission" date="2015-02" db="EMBL/GenBank/DDBJ databases">
        <title>Complete Genome Sequence of Pelosinus fermentans JBW45.</title>
        <authorList>
            <person name="De Leon K.B."/>
            <person name="Utturkar S.M."/>
            <person name="Camilleri L.B."/>
            <person name="Arkin A.P."/>
            <person name="Fields M.W."/>
            <person name="Brown S.D."/>
            <person name="Wall J.D."/>
        </authorList>
    </citation>
    <scope>NUCLEOTIDE SEQUENCE [LARGE SCALE GENOMIC DNA]</scope>
    <source>
        <strain evidence="2">JBW45</strain>
    </source>
</reference>
<dbReference type="Gene3D" id="3.90.1690.10">
    <property type="entry name" value="phage-related protein like domain"/>
    <property type="match status" value="1"/>
</dbReference>
<organism evidence="1 2">
    <name type="scientific">Pelosinus fermentans JBW45</name>
    <dbReference type="NCBI Taxonomy" id="1192197"/>
    <lineage>
        <taxon>Bacteria</taxon>
        <taxon>Bacillati</taxon>
        <taxon>Bacillota</taxon>
        <taxon>Negativicutes</taxon>
        <taxon>Selenomonadales</taxon>
        <taxon>Sporomusaceae</taxon>
        <taxon>Pelosinus</taxon>
    </lineage>
</organism>
<reference evidence="1 2" key="1">
    <citation type="journal article" date="2015" name="Genome Announc.">
        <title>Complete Genome Sequence of Pelosinus fermentans JBW45, a Member of a Remarkably Competitive Group of Negativicutes in the Firmicutes Phylum.</title>
        <authorList>
            <person name="De Leon K.B."/>
            <person name="Utturkar S.M."/>
            <person name="Camilleri L.B."/>
            <person name="Elias D.A."/>
            <person name="Arkin A.P."/>
            <person name="Fields M.W."/>
            <person name="Brown S.D."/>
            <person name="Wall J.D."/>
        </authorList>
    </citation>
    <scope>NUCLEOTIDE SEQUENCE [LARGE SCALE GENOMIC DNA]</scope>
    <source>
        <strain evidence="1 2">JBW45</strain>
    </source>
</reference>
<dbReference type="RefSeq" id="WP_007959715.1">
    <property type="nucleotide sequence ID" value="NZ_CP010978.1"/>
</dbReference>
<accession>I9NM83</accession>
<name>I9NM83_9FIRM</name>
<dbReference type="InterPro" id="IPR005564">
    <property type="entry name" value="Major_capsid_GpE"/>
</dbReference>
<dbReference type="InterPro" id="IPR053738">
    <property type="entry name" value="Lambda_capsid_assembly"/>
</dbReference>
<gene>
    <name evidence="1" type="ORF">JBW_01563</name>
</gene>
<dbReference type="STRING" id="1192197.JBW_01563"/>
<dbReference type="AlphaFoldDB" id="I9NM83"/>
<dbReference type="HOGENOM" id="CLU_051310_0_1_9"/>
<evidence type="ECO:0000313" key="2">
    <source>
        <dbReference type="Proteomes" id="UP000005361"/>
    </source>
</evidence>
<protein>
    <submittedName>
        <fullName evidence="1">Major capsid protein E</fullName>
    </submittedName>
</protein>